<keyword evidence="2" id="KW-1185">Reference proteome</keyword>
<dbReference type="EMBL" id="MU117995">
    <property type="protein sequence ID" value="KAF9649598.1"/>
    <property type="molecule type" value="Genomic_DNA"/>
</dbReference>
<dbReference type="Proteomes" id="UP000886501">
    <property type="component" value="Unassembled WGS sequence"/>
</dbReference>
<reference evidence="1" key="2">
    <citation type="journal article" date="2020" name="Nat. Commun.">
        <title>Large-scale genome sequencing of mycorrhizal fungi provides insights into the early evolution of symbiotic traits.</title>
        <authorList>
            <person name="Miyauchi S."/>
            <person name="Kiss E."/>
            <person name="Kuo A."/>
            <person name="Drula E."/>
            <person name="Kohler A."/>
            <person name="Sanchez-Garcia M."/>
            <person name="Morin E."/>
            <person name="Andreopoulos B."/>
            <person name="Barry K.W."/>
            <person name="Bonito G."/>
            <person name="Buee M."/>
            <person name="Carver A."/>
            <person name="Chen C."/>
            <person name="Cichocki N."/>
            <person name="Clum A."/>
            <person name="Culley D."/>
            <person name="Crous P.W."/>
            <person name="Fauchery L."/>
            <person name="Girlanda M."/>
            <person name="Hayes R.D."/>
            <person name="Keri Z."/>
            <person name="LaButti K."/>
            <person name="Lipzen A."/>
            <person name="Lombard V."/>
            <person name="Magnuson J."/>
            <person name="Maillard F."/>
            <person name="Murat C."/>
            <person name="Nolan M."/>
            <person name="Ohm R.A."/>
            <person name="Pangilinan J."/>
            <person name="Pereira M.F."/>
            <person name="Perotto S."/>
            <person name="Peter M."/>
            <person name="Pfister S."/>
            <person name="Riley R."/>
            <person name="Sitrit Y."/>
            <person name="Stielow J.B."/>
            <person name="Szollosi G."/>
            <person name="Zifcakova L."/>
            <person name="Stursova M."/>
            <person name="Spatafora J.W."/>
            <person name="Tedersoo L."/>
            <person name="Vaario L.M."/>
            <person name="Yamada A."/>
            <person name="Yan M."/>
            <person name="Wang P."/>
            <person name="Xu J."/>
            <person name="Bruns T."/>
            <person name="Baldrian P."/>
            <person name="Vilgalys R."/>
            <person name="Dunand C."/>
            <person name="Henrissat B."/>
            <person name="Grigoriev I.V."/>
            <person name="Hibbett D."/>
            <person name="Nagy L.G."/>
            <person name="Martin F.M."/>
        </authorList>
    </citation>
    <scope>NUCLEOTIDE SEQUENCE</scope>
    <source>
        <strain evidence="1">P2</strain>
    </source>
</reference>
<protein>
    <submittedName>
        <fullName evidence="1">Uncharacterized protein</fullName>
    </submittedName>
</protein>
<proteinExistence type="predicted"/>
<evidence type="ECO:0000313" key="2">
    <source>
        <dbReference type="Proteomes" id="UP000886501"/>
    </source>
</evidence>
<gene>
    <name evidence="1" type="ORF">BDM02DRAFT_3142231</name>
</gene>
<comment type="caution">
    <text evidence="1">The sequence shown here is derived from an EMBL/GenBank/DDBJ whole genome shotgun (WGS) entry which is preliminary data.</text>
</comment>
<evidence type="ECO:0000313" key="1">
    <source>
        <dbReference type="EMBL" id="KAF9649598.1"/>
    </source>
</evidence>
<reference evidence="1" key="1">
    <citation type="submission" date="2019-10" db="EMBL/GenBank/DDBJ databases">
        <authorList>
            <consortium name="DOE Joint Genome Institute"/>
            <person name="Kuo A."/>
            <person name="Miyauchi S."/>
            <person name="Kiss E."/>
            <person name="Drula E."/>
            <person name="Kohler A."/>
            <person name="Sanchez-Garcia M."/>
            <person name="Andreopoulos B."/>
            <person name="Barry K.W."/>
            <person name="Bonito G."/>
            <person name="Buee M."/>
            <person name="Carver A."/>
            <person name="Chen C."/>
            <person name="Cichocki N."/>
            <person name="Clum A."/>
            <person name="Culley D."/>
            <person name="Crous P.W."/>
            <person name="Fauchery L."/>
            <person name="Girlanda M."/>
            <person name="Hayes R."/>
            <person name="Keri Z."/>
            <person name="Labutti K."/>
            <person name="Lipzen A."/>
            <person name="Lombard V."/>
            <person name="Magnuson J."/>
            <person name="Maillard F."/>
            <person name="Morin E."/>
            <person name="Murat C."/>
            <person name="Nolan M."/>
            <person name="Ohm R."/>
            <person name="Pangilinan J."/>
            <person name="Pereira M."/>
            <person name="Perotto S."/>
            <person name="Peter M."/>
            <person name="Riley R."/>
            <person name="Sitrit Y."/>
            <person name="Stielow B."/>
            <person name="Szollosi G."/>
            <person name="Zifcakova L."/>
            <person name="Stursova M."/>
            <person name="Spatafora J.W."/>
            <person name="Tedersoo L."/>
            <person name="Vaario L.-M."/>
            <person name="Yamada A."/>
            <person name="Yan M."/>
            <person name="Wang P."/>
            <person name="Xu J."/>
            <person name="Bruns T."/>
            <person name="Baldrian P."/>
            <person name="Vilgalys R."/>
            <person name="Henrissat B."/>
            <person name="Grigoriev I.V."/>
            <person name="Hibbett D."/>
            <person name="Nagy L.G."/>
            <person name="Martin F.M."/>
        </authorList>
    </citation>
    <scope>NUCLEOTIDE SEQUENCE</scope>
    <source>
        <strain evidence="1">P2</strain>
    </source>
</reference>
<organism evidence="1 2">
    <name type="scientific">Thelephora ganbajun</name>
    <name type="common">Ganba fungus</name>
    <dbReference type="NCBI Taxonomy" id="370292"/>
    <lineage>
        <taxon>Eukaryota</taxon>
        <taxon>Fungi</taxon>
        <taxon>Dikarya</taxon>
        <taxon>Basidiomycota</taxon>
        <taxon>Agaricomycotina</taxon>
        <taxon>Agaricomycetes</taxon>
        <taxon>Thelephorales</taxon>
        <taxon>Thelephoraceae</taxon>
        <taxon>Thelephora</taxon>
    </lineage>
</organism>
<sequence length="162" mass="18036">MSKPALYPETTPSGIAVDPRTFERVIPESKRSDGSTRKEIKIRPGFTPQEDVRRFRGTKQQEMDARALPKGHIVGWVAPPSATNNTTGKPSGTMSKSQKKNEKRKEKKKADIAKKIQENWEDSDEDEIKPASEPKATTESSNRTDSATDEVAEKLGKLEVNN</sequence>
<name>A0ACB6ZJV0_THEGA</name>
<accession>A0ACB6ZJV0</accession>